<feature type="compositionally biased region" description="Basic and acidic residues" evidence="1">
    <location>
        <begin position="536"/>
        <end position="553"/>
    </location>
</feature>
<reference evidence="2 3" key="3">
    <citation type="journal article" date="2015" name="Genome Announc.">
        <title>Draft Genome Sequence of the Archiascomycetous Yeast Saitoella complicata.</title>
        <authorList>
            <person name="Yamauchi K."/>
            <person name="Kondo S."/>
            <person name="Hamamoto M."/>
            <person name="Takahashi Y."/>
            <person name="Ogura Y."/>
            <person name="Hayashi T."/>
            <person name="Nishida H."/>
        </authorList>
    </citation>
    <scope>NUCLEOTIDE SEQUENCE [LARGE SCALE GENOMIC DNA]</scope>
    <source>
        <strain evidence="2 3">NRRL Y-17804</strain>
    </source>
</reference>
<feature type="compositionally biased region" description="Low complexity" evidence="1">
    <location>
        <begin position="341"/>
        <end position="357"/>
    </location>
</feature>
<dbReference type="Proteomes" id="UP000033140">
    <property type="component" value="Unassembled WGS sequence"/>
</dbReference>
<feature type="compositionally biased region" description="Basic and acidic residues" evidence="1">
    <location>
        <begin position="52"/>
        <end position="61"/>
    </location>
</feature>
<dbReference type="EMBL" id="BACD03000010">
    <property type="protein sequence ID" value="GAO47708.1"/>
    <property type="molecule type" value="Genomic_DNA"/>
</dbReference>
<feature type="region of interest" description="Disordered" evidence="1">
    <location>
        <begin position="1"/>
        <end position="510"/>
    </location>
</feature>
<dbReference type="RefSeq" id="XP_019020982.1">
    <property type="nucleotide sequence ID" value="XM_019166510.1"/>
</dbReference>
<feature type="compositionally biased region" description="Polar residues" evidence="1">
    <location>
        <begin position="150"/>
        <end position="168"/>
    </location>
</feature>
<keyword evidence="3" id="KW-1185">Reference proteome</keyword>
<feature type="compositionally biased region" description="Basic residues" evidence="1">
    <location>
        <begin position="586"/>
        <end position="600"/>
    </location>
</feature>
<evidence type="ECO:0000256" key="1">
    <source>
        <dbReference type="SAM" id="MobiDB-lite"/>
    </source>
</evidence>
<feature type="compositionally biased region" description="Polar residues" evidence="1">
    <location>
        <begin position="360"/>
        <end position="374"/>
    </location>
</feature>
<organism evidence="2 3">
    <name type="scientific">Saitoella complicata (strain BCRC 22490 / CBS 7301 / JCM 7358 / NBRC 10748 / NRRL Y-17804)</name>
    <dbReference type="NCBI Taxonomy" id="698492"/>
    <lineage>
        <taxon>Eukaryota</taxon>
        <taxon>Fungi</taxon>
        <taxon>Dikarya</taxon>
        <taxon>Ascomycota</taxon>
        <taxon>Taphrinomycotina</taxon>
        <taxon>Taphrinomycotina incertae sedis</taxon>
        <taxon>Saitoella</taxon>
    </lineage>
</organism>
<feature type="compositionally biased region" description="Low complexity" evidence="1">
    <location>
        <begin position="428"/>
        <end position="440"/>
    </location>
</feature>
<proteinExistence type="predicted"/>
<feature type="compositionally biased region" description="Pro residues" evidence="1">
    <location>
        <begin position="272"/>
        <end position="302"/>
    </location>
</feature>
<reference evidence="2 3" key="2">
    <citation type="journal article" date="2014" name="J. Gen. Appl. Microbiol.">
        <title>The early diverging ascomycetous budding yeast Saitoella complicata has three histone deacetylases belonging to the Clr6, Hos2, and Rpd3 lineages.</title>
        <authorList>
            <person name="Nishida H."/>
            <person name="Matsumoto T."/>
            <person name="Kondo S."/>
            <person name="Hamamoto M."/>
            <person name="Yoshikawa H."/>
        </authorList>
    </citation>
    <scope>NUCLEOTIDE SEQUENCE [LARGE SCALE GENOMIC DNA]</scope>
    <source>
        <strain evidence="2 3">NRRL Y-17804</strain>
    </source>
</reference>
<evidence type="ECO:0000313" key="2">
    <source>
        <dbReference type="EMBL" id="GAO47708.1"/>
    </source>
</evidence>
<feature type="compositionally biased region" description="Gly residues" evidence="1">
    <location>
        <begin position="601"/>
        <end position="611"/>
    </location>
</feature>
<dbReference type="AlphaFoldDB" id="A0A0E9ND28"/>
<protein>
    <submittedName>
        <fullName evidence="2">Uncharacterized protein</fullName>
    </submittedName>
</protein>
<dbReference type="STRING" id="698492.A0A0E9ND28"/>
<feature type="compositionally biased region" description="Low complexity" evidence="1">
    <location>
        <begin position="131"/>
        <end position="149"/>
    </location>
</feature>
<feature type="compositionally biased region" description="Low complexity" evidence="1">
    <location>
        <begin position="219"/>
        <end position="228"/>
    </location>
</feature>
<feature type="compositionally biased region" description="Polar residues" evidence="1">
    <location>
        <begin position="32"/>
        <end position="47"/>
    </location>
</feature>
<reference evidence="2 3" key="1">
    <citation type="journal article" date="2011" name="J. Gen. Appl. Microbiol.">
        <title>Draft genome sequencing of the enigmatic yeast Saitoella complicata.</title>
        <authorList>
            <person name="Nishida H."/>
            <person name="Hamamoto M."/>
            <person name="Sugiyama J."/>
        </authorList>
    </citation>
    <scope>NUCLEOTIDE SEQUENCE [LARGE SCALE GENOMIC DNA]</scope>
    <source>
        <strain evidence="2 3">NRRL Y-17804</strain>
    </source>
</reference>
<feature type="compositionally biased region" description="Pro residues" evidence="1">
    <location>
        <begin position="78"/>
        <end position="89"/>
    </location>
</feature>
<name>A0A0E9ND28_SAICN</name>
<accession>A0A0E9ND28</accession>
<gene>
    <name evidence="2" type="ORF">G7K_1907-t1</name>
</gene>
<feature type="compositionally biased region" description="Low complexity" evidence="1">
    <location>
        <begin position="252"/>
        <end position="271"/>
    </location>
</feature>
<feature type="compositionally biased region" description="Low complexity" evidence="1">
    <location>
        <begin position="463"/>
        <end position="475"/>
    </location>
</feature>
<evidence type="ECO:0000313" key="3">
    <source>
        <dbReference type="Proteomes" id="UP000033140"/>
    </source>
</evidence>
<comment type="caution">
    <text evidence="2">The sequence shown here is derived from an EMBL/GenBank/DDBJ whole genome shotgun (WGS) entry which is preliminary data.</text>
</comment>
<feature type="region of interest" description="Disordered" evidence="1">
    <location>
        <begin position="536"/>
        <end position="611"/>
    </location>
</feature>
<dbReference type="OMA" id="THSCYPP"/>
<feature type="compositionally biased region" description="Gly residues" evidence="1">
    <location>
        <begin position="555"/>
        <end position="567"/>
    </location>
</feature>
<feature type="compositionally biased region" description="Pro residues" evidence="1">
    <location>
        <begin position="327"/>
        <end position="340"/>
    </location>
</feature>
<sequence length="611" mass="64435">MPPPVGNHPPDDENARAIKRARTSGNLLPPQGENTAHQAGQSLSPQAAGSDISDKNAEGKPKSALFQHLQKLKSAWGPTPPGLVPPGQPAPTESNRGISYRPPNHTLKIPPSQIPPSTSAFASTPPPNMGKQPTPVKTPMTTPQQQVTTRYTPNTFQPGAVQITGTSTGKRKNSPVVGYGPGAGFPPVQQAATGPKPTPRNSPLTGGTPTPVQRGTGIKDQVIQQAMQKQKKAKAPPVKQQQDVMLPPPMMHPQHPQHPQHYGMPMIDPRLMPQPGPPPPHHMMPMPMTAPPPMQRPGPPYTVRPNMSTGPVVVRPQGMYTVTPFPQRAPPAPAPRPRQAPPACSSPASGSASGKASITLRFNNTPGVFGNTPQFRVPPAATLKPGLSPATPPVAKTASVTIARPIPSAATKTQQTESAPSSPPNGPSPATTKAKPSTTKAPKEKPGSKATPPVSSKEKDPPASKIPKPASASAPSPVPIFEMPPELPDPDLESLLIKLQSSPPTTDTKQDVRYMLILMREEYQELERECGNIRTRLRDREKREKQREKEKVGGADSGSGSKLGLGLLGAPASKAEIAAMTAGQRGRPRGRPPKVGRGRGGRGVGIGRAAF</sequence>
<feature type="compositionally biased region" description="Polar residues" evidence="1">
    <location>
        <begin position="199"/>
        <end position="213"/>
    </location>
</feature>